<protein>
    <submittedName>
        <fullName evidence="1">Uncharacterized protein</fullName>
    </submittedName>
</protein>
<dbReference type="EMBL" id="WBUI01000010">
    <property type="protein sequence ID" value="KAB2932147.1"/>
    <property type="molecule type" value="Genomic_DNA"/>
</dbReference>
<accession>A0A833H158</accession>
<evidence type="ECO:0000313" key="1">
    <source>
        <dbReference type="EMBL" id="KAB2932147.1"/>
    </source>
</evidence>
<gene>
    <name evidence="1" type="ORF">F9K24_11115</name>
</gene>
<comment type="caution">
    <text evidence="1">The sequence shown here is derived from an EMBL/GenBank/DDBJ whole genome shotgun (WGS) entry which is preliminary data.</text>
</comment>
<dbReference type="AlphaFoldDB" id="A0A833H158"/>
<organism evidence="1 2">
    <name type="scientific">Leptonema illini</name>
    <dbReference type="NCBI Taxonomy" id="183"/>
    <lineage>
        <taxon>Bacteria</taxon>
        <taxon>Pseudomonadati</taxon>
        <taxon>Spirochaetota</taxon>
        <taxon>Spirochaetia</taxon>
        <taxon>Leptospirales</taxon>
        <taxon>Leptospiraceae</taxon>
        <taxon>Leptonema</taxon>
    </lineage>
</organism>
<reference evidence="1 2" key="1">
    <citation type="submission" date="2019-10" db="EMBL/GenBank/DDBJ databases">
        <title>Extracellular Electron Transfer in a Candidatus Methanoperedens spp. Enrichment Culture.</title>
        <authorList>
            <person name="Berger S."/>
            <person name="Rangel Shaw D."/>
            <person name="Berben T."/>
            <person name="In 'T Zandt M."/>
            <person name="Frank J."/>
            <person name="Reimann J."/>
            <person name="Jetten M.S.M."/>
            <person name="Welte C.U."/>
        </authorList>
    </citation>
    <scope>NUCLEOTIDE SEQUENCE [LARGE SCALE GENOMIC DNA]</scope>
    <source>
        <strain evidence="1">SB12</strain>
    </source>
</reference>
<sequence>MKLAEIEFIRACLPESRTLFHYYKDRYAVMLLQWAGIDTIAGIKRSRYAPLLSRPPVREAVKLCGDGRWVPGRVREPWEESYAFRLTLGQWPMTEKVGAWQQTSRRQHNLVLQINFSGMHNSVFRTVFGDADWIFGTQAHPVSNRETTLSWVRLEIDLDASEALIEEIQNDWLRSAYSERRYHPHFVVTDENGRIAESMIRRRRVIPFDRYRSYVEQTLHPYRRLWDELTLSAALWFLRDELGIRRIFYHTVESGRFYKSMEKSHPPRSLYSTLPERFCFERTDEMPGFLHNLRHLRRQRKNGAPQLFFLKLG</sequence>
<evidence type="ECO:0000313" key="2">
    <source>
        <dbReference type="Proteomes" id="UP000460298"/>
    </source>
</evidence>
<dbReference type="Proteomes" id="UP000460298">
    <property type="component" value="Unassembled WGS sequence"/>
</dbReference>
<name>A0A833H158_9LEPT</name>
<proteinExistence type="predicted"/>